<evidence type="ECO:0000259" key="1">
    <source>
        <dbReference type="Pfam" id="PF13439"/>
    </source>
</evidence>
<dbReference type="GO" id="GO:0016757">
    <property type="term" value="F:glycosyltransferase activity"/>
    <property type="evidence" value="ECO:0007669"/>
    <property type="project" value="TreeGrafter"/>
</dbReference>
<feature type="domain" description="Glycosyltransferase subfamily 4-like N-terminal" evidence="1">
    <location>
        <begin position="17"/>
        <end position="132"/>
    </location>
</feature>
<dbReference type="PANTHER" id="PTHR45947">
    <property type="entry name" value="SULFOQUINOVOSYL TRANSFERASE SQD2"/>
    <property type="match status" value="1"/>
</dbReference>
<gene>
    <name evidence="2" type="ORF">S01H1_46642</name>
</gene>
<dbReference type="Pfam" id="PF13439">
    <property type="entry name" value="Glyco_transf_4"/>
    <property type="match status" value="1"/>
</dbReference>
<comment type="caution">
    <text evidence="2">The sequence shown here is derived from an EMBL/GenBank/DDBJ whole genome shotgun (WGS) entry which is preliminary data.</text>
</comment>
<reference evidence="2" key="1">
    <citation type="journal article" date="2014" name="Front. Microbiol.">
        <title>High frequency of phylogenetically diverse reductive dehalogenase-homologous genes in deep subseafloor sedimentary metagenomes.</title>
        <authorList>
            <person name="Kawai M."/>
            <person name="Futagami T."/>
            <person name="Toyoda A."/>
            <person name="Takaki Y."/>
            <person name="Nishi S."/>
            <person name="Hori S."/>
            <person name="Arai W."/>
            <person name="Tsubouchi T."/>
            <person name="Morono Y."/>
            <person name="Uchiyama I."/>
            <person name="Ito T."/>
            <person name="Fujiyama A."/>
            <person name="Inagaki F."/>
            <person name="Takami H."/>
        </authorList>
    </citation>
    <scope>NUCLEOTIDE SEQUENCE</scope>
    <source>
        <strain evidence="2">Expedition CK06-06</strain>
    </source>
</reference>
<name>X0WA62_9ZZZZ</name>
<dbReference type="EMBL" id="BARS01029872">
    <property type="protein sequence ID" value="GAG09546.1"/>
    <property type="molecule type" value="Genomic_DNA"/>
</dbReference>
<sequence length="263" mass="29290">RGYGTRGSYLVEYGKAFVLFSAWLLKLFARNRYHVVHVHNMPDFLAFAAIIPRIFGAKIILDIHDPMPEFYLSKYKDRANGVAVRLLQVEEKLSSMLAHAVITANPRFKARLVERGMCADKITVINNVADPSVFSRDKHKGECRGDGQHFTLIYPGTIAPRYGLDVAIRALPLLLPKIPQIRLVILGAYAPHGDELGELAQRIGVSSYVQFRPAIPVDEVAQQLVQADIGIYPALPDPYMDLITPVKVLEFAIMGIPIVASRC</sequence>
<dbReference type="Gene3D" id="3.40.50.2000">
    <property type="entry name" value="Glycogen Phosphorylase B"/>
    <property type="match status" value="2"/>
</dbReference>
<dbReference type="Pfam" id="PF13692">
    <property type="entry name" value="Glyco_trans_1_4"/>
    <property type="match status" value="1"/>
</dbReference>
<accession>X0WA62</accession>
<dbReference type="InterPro" id="IPR028098">
    <property type="entry name" value="Glyco_trans_4-like_N"/>
</dbReference>
<organism evidence="2">
    <name type="scientific">marine sediment metagenome</name>
    <dbReference type="NCBI Taxonomy" id="412755"/>
    <lineage>
        <taxon>unclassified sequences</taxon>
        <taxon>metagenomes</taxon>
        <taxon>ecological metagenomes</taxon>
    </lineage>
</organism>
<feature type="non-terminal residue" evidence="2">
    <location>
        <position position="263"/>
    </location>
</feature>
<proteinExistence type="predicted"/>
<dbReference type="SUPFAM" id="SSF53756">
    <property type="entry name" value="UDP-Glycosyltransferase/glycogen phosphorylase"/>
    <property type="match status" value="1"/>
</dbReference>
<dbReference type="InterPro" id="IPR050194">
    <property type="entry name" value="Glycosyltransferase_grp1"/>
</dbReference>
<dbReference type="AlphaFoldDB" id="X0WA62"/>
<dbReference type="PANTHER" id="PTHR45947:SF3">
    <property type="entry name" value="SULFOQUINOVOSYL TRANSFERASE SQD2"/>
    <property type="match status" value="1"/>
</dbReference>
<protein>
    <recommendedName>
        <fullName evidence="1">Glycosyltransferase subfamily 4-like N-terminal domain-containing protein</fullName>
    </recommendedName>
</protein>
<evidence type="ECO:0000313" key="2">
    <source>
        <dbReference type="EMBL" id="GAG09546.1"/>
    </source>
</evidence>
<feature type="non-terminal residue" evidence="2">
    <location>
        <position position="1"/>
    </location>
</feature>